<comment type="caution">
    <text evidence="2">The sequence shown here is derived from an EMBL/GenBank/DDBJ whole genome shotgun (WGS) entry which is preliminary data.</text>
</comment>
<accession>S3YI77</accession>
<reference evidence="2 3" key="1">
    <citation type="submission" date="2013-05" db="EMBL/GenBank/DDBJ databases">
        <title>The Genome Sequence of Bacteroides stercoris CC31F.</title>
        <authorList>
            <consortium name="The Broad Institute Genomics Platform"/>
            <person name="Earl A."/>
            <person name="Ward D."/>
            <person name="Feldgarden M."/>
            <person name="Gevers D."/>
            <person name="Oliphant K."/>
            <person name="Allen-Vercoe E."/>
            <person name="Walker B."/>
            <person name="Young S."/>
            <person name="Zeng Q."/>
            <person name="Gargeya S."/>
            <person name="Fitzgerald M."/>
            <person name="Haas B."/>
            <person name="Abouelleil A."/>
            <person name="Allen A.W."/>
            <person name="Alvarado L."/>
            <person name="Arachchi H.M."/>
            <person name="Berlin A.M."/>
            <person name="Chapman S.B."/>
            <person name="Gainer-Dewar J."/>
            <person name="Goldberg J."/>
            <person name="Griggs A."/>
            <person name="Gujja S."/>
            <person name="Hansen M."/>
            <person name="Howarth C."/>
            <person name="Imamovic A."/>
            <person name="Ireland A."/>
            <person name="Larimer J."/>
            <person name="McCowan C."/>
            <person name="Murphy C."/>
            <person name="Pearson M."/>
            <person name="Poon T.W."/>
            <person name="Priest M."/>
            <person name="Roberts A."/>
            <person name="Saif S."/>
            <person name="Shea T."/>
            <person name="Sisk P."/>
            <person name="Sykes S."/>
            <person name="Wortman J."/>
            <person name="Nusbaum C."/>
            <person name="Birren B."/>
        </authorList>
    </citation>
    <scope>NUCLEOTIDE SEQUENCE [LARGE SCALE GENOMIC DNA]</scope>
    <source>
        <strain evidence="2 3">CC31F</strain>
    </source>
</reference>
<keyword evidence="2" id="KW-0378">Hydrolase</keyword>
<dbReference type="Proteomes" id="UP000014614">
    <property type="component" value="Unassembled WGS sequence"/>
</dbReference>
<name>S3YI77_BACSE</name>
<dbReference type="AlphaFoldDB" id="S3YI77"/>
<dbReference type="PANTHER" id="PTHR30217:SF10">
    <property type="entry name" value="23S RRNA 5-HYDROXYCYTIDINE C2501 SYNTHASE"/>
    <property type="match status" value="1"/>
</dbReference>
<dbReference type="InterPro" id="IPR001539">
    <property type="entry name" value="Peptidase_U32"/>
</dbReference>
<sequence>MKKLNKNSENSVGSCAPFCGERNMMKQRKIELLAPAKNLECGIEAVNHGADAVYIGAPKFGARAAAVNSLEDIAALVAYAHLYNVRIYVTVNTILKEEELAETEKMIWELYRIGVDALIVQDMGITRLNLPSIPLHGSTQMDNRTPEKVRFLADAGFRQVVLARELSLQEIRRIHETCPETPLEVFVHGALCVSYSGQCYVSQACFGRSANRGECAQFCRLPFSLVDADGKTIVRDKHLLSLKDLNQSEVLEDLLDAGASSLKIEGRLKDVSYVKNVTAAYRSKLDAIFARRKEYVRASSGTCRFDFTPRLDKSFSRGFTHYFLQGRDREISSFDTPKSLGEEMGTMKEQRGNYLTVAGVKPFHNGDGVCFLDEQGRLQGFRINRVDGNKLYPAGDVPRIKPRTRLFRNFDQEFERILARKSAERKIGVGWELADTPSGFALTAADEDGNRITLSFPYPKELARTPQPENLRTQLGKLGNTPFEVMPLGGTDSPSATTAPAIAINLSQNWFIPASVIADWRRQAIDKLTAARRITYRRELHVWKPTRHRFPATSLTYLGNVMNTAARSFYQAHGVASVEPAYEKQAVPEAVLMFCKHCLRYSMGWCPTHQKGHSPYREPYYLVGTDGKRFRLTFDCKNCQMKVSG</sequence>
<feature type="domain" description="Peptidase U32 collagenase" evidence="1">
    <location>
        <begin position="406"/>
        <end position="532"/>
    </location>
</feature>
<dbReference type="Pfam" id="PF12392">
    <property type="entry name" value="DUF3656"/>
    <property type="match status" value="1"/>
</dbReference>
<evidence type="ECO:0000313" key="2">
    <source>
        <dbReference type="EMBL" id="EPH22031.1"/>
    </source>
</evidence>
<proteinExistence type="predicted"/>
<dbReference type="PANTHER" id="PTHR30217">
    <property type="entry name" value="PEPTIDASE U32 FAMILY"/>
    <property type="match status" value="1"/>
</dbReference>
<dbReference type="InterPro" id="IPR020988">
    <property type="entry name" value="Pept_U32_collagenase"/>
</dbReference>
<evidence type="ECO:0000313" key="3">
    <source>
        <dbReference type="Proteomes" id="UP000014614"/>
    </source>
</evidence>
<dbReference type="GO" id="GO:0006508">
    <property type="term" value="P:proteolysis"/>
    <property type="evidence" value="ECO:0007669"/>
    <property type="project" value="UniProtKB-KW"/>
</dbReference>
<dbReference type="EMBL" id="ATFP01000001">
    <property type="protein sequence ID" value="EPH22031.1"/>
    <property type="molecule type" value="Genomic_DNA"/>
</dbReference>
<protein>
    <submittedName>
        <fullName evidence="2">Protease</fullName>
    </submittedName>
</protein>
<organism evidence="2 3">
    <name type="scientific">Bacteroides stercoris CC31F</name>
    <dbReference type="NCBI Taxonomy" id="1073351"/>
    <lineage>
        <taxon>Bacteria</taxon>
        <taxon>Pseudomonadati</taxon>
        <taxon>Bacteroidota</taxon>
        <taxon>Bacteroidia</taxon>
        <taxon>Bacteroidales</taxon>
        <taxon>Bacteroidaceae</taxon>
        <taxon>Bacteroides</taxon>
    </lineage>
</organism>
<dbReference type="PATRIC" id="fig|1073351.3.peg.20"/>
<dbReference type="PROSITE" id="PS01276">
    <property type="entry name" value="PEPTIDASE_U32"/>
    <property type="match status" value="1"/>
</dbReference>
<evidence type="ECO:0000259" key="1">
    <source>
        <dbReference type="Pfam" id="PF12392"/>
    </source>
</evidence>
<gene>
    <name evidence="2" type="ORF">HMPREF1181_00021</name>
</gene>
<dbReference type="InterPro" id="IPR051454">
    <property type="entry name" value="RNA/ubiquinone_mod_enzymes"/>
</dbReference>
<dbReference type="HOGENOM" id="CLU_011540_5_0_10"/>
<dbReference type="Pfam" id="PF01136">
    <property type="entry name" value="Peptidase_U32"/>
    <property type="match status" value="1"/>
</dbReference>
<dbReference type="GO" id="GO:0008233">
    <property type="term" value="F:peptidase activity"/>
    <property type="evidence" value="ECO:0007669"/>
    <property type="project" value="UniProtKB-KW"/>
</dbReference>
<keyword evidence="2" id="KW-0645">Protease</keyword>